<name>A0AAN7BYX5_9PEZI</name>
<keyword evidence="1" id="KW-0732">Signal</keyword>
<sequence length="79" mass="8829">MTVWERGSITISRFSLLVSVSVFGDQHRGVWGEQYTKCYIVYVPCAARLPSGDSEWLIPRRVGGNVCDARCGVCSRCGW</sequence>
<evidence type="ECO:0008006" key="4">
    <source>
        <dbReference type="Google" id="ProtNLM"/>
    </source>
</evidence>
<evidence type="ECO:0000256" key="1">
    <source>
        <dbReference type="SAM" id="SignalP"/>
    </source>
</evidence>
<evidence type="ECO:0000313" key="2">
    <source>
        <dbReference type="EMBL" id="KAK4231971.1"/>
    </source>
</evidence>
<comment type="caution">
    <text evidence="2">The sequence shown here is derived from an EMBL/GenBank/DDBJ whole genome shotgun (WGS) entry which is preliminary data.</text>
</comment>
<dbReference type="EMBL" id="MU865290">
    <property type="protein sequence ID" value="KAK4231971.1"/>
    <property type="molecule type" value="Genomic_DNA"/>
</dbReference>
<feature type="chain" id="PRO_5042925987" description="Secreted protein" evidence="1">
    <location>
        <begin position="33"/>
        <end position="79"/>
    </location>
</feature>
<proteinExistence type="predicted"/>
<evidence type="ECO:0000313" key="3">
    <source>
        <dbReference type="Proteomes" id="UP001301958"/>
    </source>
</evidence>
<dbReference type="Proteomes" id="UP001301958">
    <property type="component" value="Unassembled WGS sequence"/>
</dbReference>
<keyword evidence="3" id="KW-1185">Reference proteome</keyword>
<reference evidence="2" key="1">
    <citation type="journal article" date="2023" name="Mol. Phylogenet. Evol.">
        <title>Genome-scale phylogeny and comparative genomics of the fungal order Sordariales.</title>
        <authorList>
            <person name="Hensen N."/>
            <person name="Bonometti L."/>
            <person name="Westerberg I."/>
            <person name="Brannstrom I.O."/>
            <person name="Guillou S."/>
            <person name="Cros-Aarteil S."/>
            <person name="Calhoun S."/>
            <person name="Haridas S."/>
            <person name="Kuo A."/>
            <person name="Mondo S."/>
            <person name="Pangilinan J."/>
            <person name="Riley R."/>
            <person name="LaButti K."/>
            <person name="Andreopoulos B."/>
            <person name="Lipzen A."/>
            <person name="Chen C."/>
            <person name="Yan M."/>
            <person name="Daum C."/>
            <person name="Ng V."/>
            <person name="Clum A."/>
            <person name="Steindorff A."/>
            <person name="Ohm R.A."/>
            <person name="Martin F."/>
            <person name="Silar P."/>
            <person name="Natvig D.O."/>
            <person name="Lalanne C."/>
            <person name="Gautier V."/>
            <person name="Ament-Velasquez S.L."/>
            <person name="Kruys A."/>
            <person name="Hutchinson M.I."/>
            <person name="Powell A.J."/>
            <person name="Barry K."/>
            <person name="Miller A.N."/>
            <person name="Grigoriev I.V."/>
            <person name="Debuchy R."/>
            <person name="Gladieux P."/>
            <person name="Hiltunen Thoren M."/>
            <person name="Johannesson H."/>
        </authorList>
    </citation>
    <scope>NUCLEOTIDE SEQUENCE</scope>
    <source>
        <strain evidence="2">CBS 990.96</strain>
    </source>
</reference>
<dbReference type="AlphaFoldDB" id="A0AAN7BYX5"/>
<organism evidence="2 3">
    <name type="scientific">Podospora fimiseda</name>
    <dbReference type="NCBI Taxonomy" id="252190"/>
    <lineage>
        <taxon>Eukaryota</taxon>
        <taxon>Fungi</taxon>
        <taxon>Dikarya</taxon>
        <taxon>Ascomycota</taxon>
        <taxon>Pezizomycotina</taxon>
        <taxon>Sordariomycetes</taxon>
        <taxon>Sordariomycetidae</taxon>
        <taxon>Sordariales</taxon>
        <taxon>Podosporaceae</taxon>
        <taxon>Podospora</taxon>
    </lineage>
</organism>
<accession>A0AAN7BYX5</accession>
<protein>
    <recommendedName>
        <fullName evidence="4">Secreted protein</fullName>
    </recommendedName>
</protein>
<reference evidence="2" key="2">
    <citation type="submission" date="2023-05" db="EMBL/GenBank/DDBJ databases">
        <authorList>
            <consortium name="Lawrence Berkeley National Laboratory"/>
            <person name="Steindorff A."/>
            <person name="Hensen N."/>
            <person name="Bonometti L."/>
            <person name="Westerberg I."/>
            <person name="Brannstrom I.O."/>
            <person name="Guillou S."/>
            <person name="Cros-Aarteil S."/>
            <person name="Calhoun S."/>
            <person name="Haridas S."/>
            <person name="Kuo A."/>
            <person name="Mondo S."/>
            <person name="Pangilinan J."/>
            <person name="Riley R."/>
            <person name="Labutti K."/>
            <person name="Andreopoulos B."/>
            <person name="Lipzen A."/>
            <person name="Chen C."/>
            <person name="Yanf M."/>
            <person name="Daum C."/>
            <person name="Ng V."/>
            <person name="Clum A."/>
            <person name="Ohm R."/>
            <person name="Martin F."/>
            <person name="Silar P."/>
            <person name="Natvig D."/>
            <person name="Lalanne C."/>
            <person name="Gautier V."/>
            <person name="Ament-Velasquez S.L."/>
            <person name="Kruys A."/>
            <person name="Hutchinson M.I."/>
            <person name="Powell A.J."/>
            <person name="Barry K."/>
            <person name="Miller A.N."/>
            <person name="Grigoriev I.V."/>
            <person name="Debuchy R."/>
            <person name="Gladieux P."/>
            <person name="Thoren M.H."/>
            <person name="Johannesson H."/>
        </authorList>
    </citation>
    <scope>NUCLEOTIDE SEQUENCE</scope>
    <source>
        <strain evidence="2">CBS 990.96</strain>
    </source>
</reference>
<gene>
    <name evidence="2" type="ORF">QBC38DRAFT_465030</name>
</gene>
<feature type="signal peptide" evidence="1">
    <location>
        <begin position="1"/>
        <end position="32"/>
    </location>
</feature>